<evidence type="ECO:0000313" key="3">
    <source>
        <dbReference type="EMBL" id="KAL2748308.1"/>
    </source>
</evidence>
<dbReference type="InterPro" id="IPR018201">
    <property type="entry name" value="Ketoacyl_synth_AS"/>
</dbReference>
<keyword evidence="1" id="KW-0808">Transferase</keyword>
<name>A0ABD2CVV7_VESMC</name>
<sequence length="272" mass="30788">MTGYEDTKKLYKFLKYANPEPGEKVIISGFAGRFPESQNMKELKNNIFNSKDCITENKRHWKLGNSEIPKHFCKIKNVEKFDASFFGIHFNQAHLMDPMSRMMLKHVYEAIIDAGINPDDIRGTRTGVFVNSCFSDSEPTLLHSKLQADVFGITNCSRDMMAQNISYWLGVTGPSYNVDTGCSSTLYAMDQAYRFIRSGDCDYAIVSGSNLCLHPYTSLHFVRLGVLNQDGRCKIFDEDANECVSSVSNTQITDRIQLNPKWMCTLFSAVIS</sequence>
<evidence type="ECO:0000256" key="1">
    <source>
        <dbReference type="ARBA" id="ARBA00022679"/>
    </source>
</evidence>
<dbReference type="GO" id="GO:0016740">
    <property type="term" value="F:transferase activity"/>
    <property type="evidence" value="ECO:0007669"/>
    <property type="project" value="UniProtKB-KW"/>
</dbReference>
<accession>A0ABD2CVV7</accession>
<dbReference type="InterPro" id="IPR016039">
    <property type="entry name" value="Thiolase-like"/>
</dbReference>
<dbReference type="SUPFAM" id="SSF53901">
    <property type="entry name" value="Thiolase-like"/>
    <property type="match status" value="1"/>
</dbReference>
<dbReference type="InterPro" id="IPR014030">
    <property type="entry name" value="Ketoacyl_synth_N"/>
</dbReference>
<dbReference type="InterPro" id="IPR050091">
    <property type="entry name" value="PKS_NRPS_Biosynth_Enz"/>
</dbReference>
<dbReference type="Pfam" id="PF00109">
    <property type="entry name" value="ketoacyl-synt"/>
    <property type="match status" value="1"/>
</dbReference>
<dbReference type="EMBL" id="JAYRBN010000032">
    <property type="protein sequence ID" value="KAL2748308.1"/>
    <property type="molecule type" value="Genomic_DNA"/>
</dbReference>
<evidence type="ECO:0000313" key="4">
    <source>
        <dbReference type="Proteomes" id="UP001607303"/>
    </source>
</evidence>
<comment type="caution">
    <text evidence="3">The sequence shown here is derived from an EMBL/GenBank/DDBJ whole genome shotgun (WGS) entry which is preliminary data.</text>
</comment>
<dbReference type="SMART" id="SM00825">
    <property type="entry name" value="PKS_KS"/>
    <property type="match status" value="1"/>
</dbReference>
<feature type="domain" description="Ketosynthase family 3 (KS3)" evidence="2">
    <location>
        <begin position="22"/>
        <end position="272"/>
    </location>
</feature>
<dbReference type="Gene3D" id="3.40.47.10">
    <property type="match status" value="1"/>
</dbReference>
<dbReference type="AlphaFoldDB" id="A0ABD2CVV7"/>
<dbReference type="Proteomes" id="UP001607303">
    <property type="component" value="Unassembled WGS sequence"/>
</dbReference>
<dbReference type="PROSITE" id="PS52004">
    <property type="entry name" value="KS3_2"/>
    <property type="match status" value="1"/>
</dbReference>
<dbReference type="PANTHER" id="PTHR43775">
    <property type="entry name" value="FATTY ACID SYNTHASE"/>
    <property type="match status" value="1"/>
</dbReference>
<organism evidence="3 4">
    <name type="scientific">Vespula maculifrons</name>
    <name type="common">Eastern yellow jacket</name>
    <name type="synonym">Wasp</name>
    <dbReference type="NCBI Taxonomy" id="7453"/>
    <lineage>
        <taxon>Eukaryota</taxon>
        <taxon>Metazoa</taxon>
        <taxon>Ecdysozoa</taxon>
        <taxon>Arthropoda</taxon>
        <taxon>Hexapoda</taxon>
        <taxon>Insecta</taxon>
        <taxon>Pterygota</taxon>
        <taxon>Neoptera</taxon>
        <taxon>Endopterygota</taxon>
        <taxon>Hymenoptera</taxon>
        <taxon>Apocrita</taxon>
        <taxon>Aculeata</taxon>
        <taxon>Vespoidea</taxon>
        <taxon>Vespidae</taxon>
        <taxon>Vespinae</taxon>
        <taxon>Vespula</taxon>
    </lineage>
</organism>
<keyword evidence="4" id="KW-1185">Reference proteome</keyword>
<dbReference type="PROSITE" id="PS00606">
    <property type="entry name" value="KS3_1"/>
    <property type="match status" value="1"/>
</dbReference>
<dbReference type="PANTHER" id="PTHR43775:SF23">
    <property type="entry name" value="FATTY ACID SYNTHASE 3"/>
    <property type="match status" value="1"/>
</dbReference>
<dbReference type="InterPro" id="IPR020841">
    <property type="entry name" value="PKS_Beta-ketoAc_synthase_dom"/>
</dbReference>
<evidence type="ECO:0000259" key="2">
    <source>
        <dbReference type="PROSITE" id="PS52004"/>
    </source>
</evidence>
<reference evidence="3 4" key="1">
    <citation type="journal article" date="2024" name="Ann. Entomol. Soc. Am.">
        <title>Genomic analyses of the southern and eastern yellowjacket wasps (Hymenoptera: Vespidae) reveal evolutionary signatures of social life.</title>
        <authorList>
            <person name="Catto M.A."/>
            <person name="Caine P.B."/>
            <person name="Orr S.E."/>
            <person name="Hunt B.G."/>
            <person name="Goodisman M.A.D."/>
        </authorList>
    </citation>
    <scope>NUCLEOTIDE SEQUENCE [LARGE SCALE GENOMIC DNA]</scope>
    <source>
        <strain evidence="3">232</strain>
        <tissue evidence="3">Head and thorax</tissue>
    </source>
</reference>
<gene>
    <name evidence="3" type="ORF">V1477_003593</name>
</gene>
<dbReference type="CDD" id="cd00833">
    <property type="entry name" value="PKS"/>
    <property type="match status" value="1"/>
</dbReference>
<protein>
    <submittedName>
        <fullName evidence="3">Fatty acid synthase-like</fullName>
    </submittedName>
</protein>
<proteinExistence type="predicted"/>